<dbReference type="PANTHER" id="PTHR10743">
    <property type="entry name" value="PROTEIN RER1"/>
    <property type="match status" value="1"/>
</dbReference>
<dbReference type="Proteomes" id="UP001632038">
    <property type="component" value="Unassembled WGS sequence"/>
</dbReference>
<dbReference type="GO" id="GO:0016020">
    <property type="term" value="C:membrane"/>
    <property type="evidence" value="ECO:0007669"/>
    <property type="project" value="UniProtKB-SubCell"/>
</dbReference>
<keyword evidence="4 6" id="KW-1133">Transmembrane helix</keyword>
<dbReference type="GO" id="GO:0005737">
    <property type="term" value="C:cytoplasm"/>
    <property type="evidence" value="ECO:0007669"/>
    <property type="project" value="UniProtKB-ARBA"/>
</dbReference>
<evidence type="ECO:0000256" key="3">
    <source>
        <dbReference type="ARBA" id="ARBA00022692"/>
    </source>
</evidence>
<keyword evidence="5 6" id="KW-0472">Membrane</keyword>
<accession>A0ABD3D3Q3</accession>
<evidence type="ECO:0000256" key="6">
    <source>
        <dbReference type="SAM" id="Phobius"/>
    </source>
</evidence>
<dbReference type="EMBL" id="JAVIJP010000027">
    <property type="protein sequence ID" value="KAL3635432.1"/>
    <property type="molecule type" value="Genomic_DNA"/>
</dbReference>
<keyword evidence="8" id="KW-1185">Reference proteome</keyword>
<proteinExistence type="inferred from homology"/>
<comment type="similarity">
    <text evidence="2">Belongs to the RER1 family.</text>
</comment>
<organism evidence="7 8">
    <name type="scientific">Castilleja foliolosa</name>
    <dbReference type="NCBI Taxonomy" id="1961234"/>
    <lineage>
        <taxon>Eukaryota</taxon>
        <taxon>Viridiplantae</taxon>
        <taxon>Streptophyta</taxon>
        <taxon>Embryophyta</taxon>
        <taxon>Tracheophyta</taxon>
        <taxon>Spermatophyta</taxon>
        <taxon>Magnoliopsida</taxon>
        <taxon>eudicotyledons</taxon>
        <taxon>Gunneridae</taxon>
        <taxon>Pentapetalae</taxon>
        <taxon>asterids</taxon>
        <taxon>lamiids</taxon>
        <taxon>Lamiales</taxon>
        <taxon>Orobanchaceae</taxon>
        <taxon>Pedicularideae</taxon>
        <taxon>Castillejinae</taxon>
        <taxon>Castilleja</taxon>
    </lineage>
</organism>
<dbReference type="InterPro" id="IPR004932">
    <property type="entry name" value="Rer1"/>
</dbReference>
<name>A0ABD3D3Q3_9LAMI</name>
<reference evidence="8" key="1">
    <citation type="journal article" date="2024" name="IScience">
        <title>Strigolactones Initiate the Formation of Haustorium-like Structures in Castilleja.</title>
        <authorList>
            <person name="Buerger M."/>
            <person name="Peterson D."/>
            <person name="Chory J."/>
        </authorList>
    </citation>
    <scope>NUCLEOTIDE SEQUENCE [LARGE SCALE GENOMIC DNA]</scope>
</reference>
<sequence length="157" mass="18293">MGIKIMMMKNRSQYYSDQLKPKFFYRWVATFVLACFYAGQAYHRGLCFLTYLLGMSLTILINFLLSSYIDEDLDQPVSPGTPPILPTNTSDELRPFVPFLPEYNFWCNVNKVLCVFNGLTFIPTIRIRLPELGVDMIKFKYIPFYYGDKAKGEYKGK</sequence>
<gene>
    <name evidence="7" type="ORF">CASFOL_019979</name>
</gene>
<evidence type="ECO:0000313" key="8">
    <source>
        <dbReference type="Proteomes" id="UP001632038"/>
    </source>
</evidence>
<feature type="transmembrane region" description="Helical" evidence="6">
    <location>
        <begin position="48"/>
        <end position="65"/>
    </location>
</feature>
<dbReference type="AlphaFoldDB" id="A0ABD3D3Q3"/>
<evidence type="ECO:0000256" key="1">
    <source>
        <dbReference type="ARBA" id="ARBA00004141"/>
    </source>
</evidence>
<evidence type="ECO:0000256" key="5">
    <source>
        <dbReference type="ARBA" id="ARBA00023136"/>
    </source>
</evidence>
<evidence type="ECO:0000256" key="2">
    <source>
        <dbReference type="ARBA" id="ARBA00006070"/>
    </source>
</evidence>
<comment type="caution">
    <text evidence="7">The sequence shown here is derived from an EMBL/GenBank/DDBJ whole genome shotgun (WGS) entry which is preliminary data.</text>
</comment>
<feature type="transmembrane region" description="Helical" evidence="6">
    <location>
        <begin position="23"/>
        <end position="42"/>
    </location>
</feature>
<evidence type="ECO:0000313" key="7">
    <source>
        <dbReference type="EMBL" id="KAL3635432.1"/>
    </source>
</evidence>
<dbReference type="Pfam" id="PF03248">
    <property type="entry name" value="Rer1"/>
    <property type="match status" value="1"/>
</dbReference>
<comment type="subcellular location">
    <subcellularLocation>
        <location evidence="1">Membrane</location>
        <topology evidence="1">Multi-pass membrane protein</topology>
    </subcellularLocation>
</comment>
<dbReference type="PANTHER" id="PTHR10743:SF17">
    <property type="entry name" value="PROTEIN RER1A"/>
    <property type="match status" value="1"/>
</dbReference>
<evidence type="ECO:0008006" key="9">
    <source>
        <dbReference type="Google" id="ProtNLM"/>
    </source>
</evidence>
<evidence type="ECO:0000256" key="4">
    <source>
        <dbReference type="ARBA" id="ARBA00022989"/>
    </source>
</evidence>
<keyword evidence="3 6" id="KW-0812">Transmembrane</keyword>
<protein>
    <recommendedName>
        <fullName evidence="9">Protein RER1</fullName>
    </recommendedName>
</protein>